<dbReference type="Proteomes" id="UP000321484">
    <property type="component" value="Unassembled WGS sequence"/>
</dbReference>
<evidence type="ECO:0000313" key="2">
    <source>
        <dbReference type="Proteomes" id="UP000321484"/>
    </source>
</evidence>
<organism evidence="1 2">
    <name type="scientific">Actinotalea fermentans</name>
    <dbReference type="NCBI Taxonomy" id="43671"/>
    <lineage>
        <taxon>Bacteria</taxon>
        <taxon>Bacillati</taxon>
        <taxon>Actinomycetota</taxon>
        <taxon>Actinomycetes</taxon>
        <taxon>Micrococcales</taxon>
        <taxon>Cellulomonadaceae</taxon>
        <taxon>Actinotalea</taxon>
    </lineage>
</organism>
<evidence type="ECO:0000313" key="1">
    <source>
        <dbReference type="EMBL" id="GEN79287.1"/>
    </source>
</evidence>
<keyword evidence="2" id="KW-1185">Reference proteome</keyword>
<dbReference type="EMBL" id="BJYK01000001">
    <property type="protein sequence ID" value="GEN79287.1"/>
    <property type="molecule type" value="Genomic_DNA"/>
</dbReference>
<dbReference type="RefSeq" id="WP_034246756.1">
    <property type="nucleotide sequence ID" value="NZ_BJYK01000001.1"/>
</dbReference>
<dbReference type="AlphaFoldDB" id="A0A511YVR4"/>
<dbReference type="Pfam" id="PF11248">
    <property type="entry name" value="DUF3046"/>
    <property type="match status" value="1"/>
</dbReference>
<accession>A0A511YVR4</accession>
<reference evidence="1 2" key="1">
    <citation type="submission" date="2019-07" db="EMBL/GenBank/DDBJ databases">
        <title>Whole genome shotgun sequence of Actinotalea fermentans NBRC 105374.</title>
        <authorList>
            <person name="Hosoyama A."/>
            <person name="Uohara A."/>
            <person name="Ohji S."/>
            <person name="Ichikawa N."/>
        </authorList>
    </citation>
    <scope>NUCLEOTIDE SEQUENCE [LARGE SCALE GENOMIC DNA]</scope>
    <source>
        <strain evidence="1 2">NBRC 105374</strain>
    </source>
</reference>
<gene>
    <name evidence="1" type="ORF">AFE02nite_10210</name>
</gene>
<name>A0A511YVR4_9CELL</name>
<protein>
    <recommendedName>
        <fullName evidence="3">DUF3046 domain-containing protein</fullName>
    </recommendedName>
</protein>
<dbReference type="OrthoDB" id="3215033at2"/>
<evidence type="ECO:0008006" key="3">
    <source>
        <dbReference type="Google" id="ProtNLM"/>
    </source>
</evidence>
<proteinExistence type="predicted"/>
<dbReference type="InterPro" id="IPR021408">
    <property type="entry name" value="DUF3046"/>
</dbReference>
<comment type="caution">
    <text evidence="1">The sequence shown here is derived from an EMBL/GenBank/DDBJ whole genome shotgun (WGS) entry which is preliminary data.</text>
</comment>
<sequence>MRYSEFWELVDDVFGPQGRTLARDLVIGQLDDRTAVVALDAGEDPAAVWRALCDAQDVPAALRWGHPRPRRRA</sequence>